<sequence>MGATREEVYQSEFEQQKRKAKIHQEKEDELLRLKELNDLLYMFSLGEASQKKNSNQPTTVPSDIMCQQGFWFLYIASPQQGNLRLLGPLSGQGAGGGARTRNSRVPADLRADSLTTQPPTPLLQQSVHAFFYDFIGILTKLLVFLPTLPS</sequence>
<keyword evidence="3" id="KW-1185">Reference proteome</keyword>
<gene>
    <name evidence="2" type="ORF">PoB_006820800</name>
</gene>
<dbReference type="EMBL" id="BLXT01007705">
    <property type="protein sequence ID" value="GFO41703.1"/>
    <property type="molecule type" value="Genomic_DNA"/>
</dbReference>
<comment type="caution">
    <text evidence="2">The sequence shown here is derived from an EMBL/GenBank/DDBJ whole genome shotgun (WGS) entry which is preliminary data.</text>
</comment>
<feature type="region of interest" description="Disordered" evidence="1">
    <location>
        <begin position="1"/>
        <end position="20"/>
    </location>
</feature>
<accession>A0AAV4DBW9</accession>
<evidence type="ECO:0000313" key="3">
    <source>
        <dbReference type="Proteomes" id="UP000735302"/>
    </source>
</evidence>
<proteinExistence type="predicted"/>
<protein>
    <submittedName>
        <fullName evidence="2">Uncharacterized protein</fullName>
    </submittedName>
</protein>
<organism evidence="2 3">
    <name type="scientific">Plakobranchus ocellatus</name>
    <dbReference type="NCBI Taxonomy" id="259542"/>
    <lineage>
        <taxon>Eukaryota</taxon>
        <taxon>Metazoa</taxon>
        <taxon>Spiralia</taxon>
        <taxon>Lophotrochozoa</taxon>
        <taxon>Mollusca</taxon>
        <taxon>Gastropoda</taxon>
        <taxon>Heterobranchia</taxon>
        <taxon>Euthyneura</taxon>
        <taxon>Panpulmonata</taxon>
        <taxon>Sacoglossa</taxon>
        <taxon>Placobranchoidea</taxon>
        <taxon>Plakobranchidae</taxon>
        <taxon>Plakobranchus</taxon>
    </lineage>
</organism>
<dbReference type="Proteomes" id="UP000735302">
    <property type="component" value="Unassembled WGS sequence"/>
</dbReference>
<dbReference type="AlphaFoldDB" id="A0AAV4DBW9"/>
<name>A0AAV4DBW9_9GAST</name>
<reference evidence="2 3" key="1">
    <citation type="journal article" date="2021" name="Elife">
        <title>Chloroplast acquisition without the gene transfer in kleptoplastic sea slugs, Plakobranchus ocellatus.</title>
        <authorList>
            <person name="Maeda T."/>
            <person name="Takahashi S."/>
            <person name="Yoshida T."/>
            <person name="Shimamura S."/>
            <person name="Takaki Y."/>
            <person name="Nagai Y."/>
            <person name="Toyoda A."/>
            <person name="Suzuki Y."/>
            <person name="Arimoto A."/>
            <person name="Ishii H."/>
            <person name="Satoh N."/>
            <person name="Nishiyama T."/>
            <person name="Hasebe M."/>
            <person name="Maruyama T."/>
            <person name="Minagawa J."/>
            <person name="Obokata J."/>
            <person name="Shigenobu S."/>
        </authorList>
    </citation>
    <scope>NUCLEOTIDE SEQUENCE [LARGE SCALE GENOMIC DNA]</scope>
</reference>
<evidence type="ECO:0000256" key="1">
    <source>
        <dbReference type="SAM" id="MobiDB-lite"/>
    </source>
</evidence>
<evidence type="ECO:0000313" key="2">
    <source>
        <dbReference type="EMBL" id="GFO41703.1"/>
    </source>
</evidence>